<dbReference type="SMART" id="SM00306">
    <property type="entry name" value="HintN"/>
    <property type="match status" value="1"/>
</dbReference>
<evidence type="ECO:0000256" key="1">
    <source>
        <dbReference type="SAM" id="MobiDB-lite"/>
    </source>
</evidence>
<organism evidence="3 4">
    <name type="scientific">Nonomuraea longicatena</name>
    <dbReference type="NCBI Taxonomy" id="83682"/>
    <lineage>
        <taxon>Bacteria</taxon>
        <taxon>Bacillati</taxon>
        <taxon>Actinomycetota</taxon>
        <taxon>Actinomycetes</taxon>
        <taxon>Streptosporangiales</taxon>
        <taxon>Streptosporangiaceae</taxon>
        <taxon>Nonomuraea</taxon>
    </lineage>
</organism>
<dbReference type="PANTHER" id="PTHR11022:SF41">
    <property type="entry name" value="PEPTIDOGLYCAN-RECOGNITION PROTEIN LC-RELATED"/>
    <property type="match status" value="1"/>
</dbReference>
<dbReference type="SUPFAM" id="SSF51294">
    <property type="entry name" value="Hedgehog/intein (Hint) domain"/>
    <property type="match status" value="1"/>
</dbReference>
<dbReference type="SUPFAM" id="SSF47090">
    <property type="entry name" value="PGBD-like"/>
    <property type="match status" value="1"/>
</dbReference>
<protein>
    <recommendedName>
        <fullName evidence="2">Hint domain-containing protein</fullName>
    </recommendedName>
</protein>
<dbReference type="EMBL" id="BAAAHQ010000031">
    <property type="protein sequence ID" value="GAA0941432.1"/>
    <property type="molecule type" value="Genomic_DNA"/>
</dbReference>
<feature type="domain" description="Hint" evidence="2">
    <location>
        <begin position="70"/>
        <end position="170"/>
    </location>
</feature>
<dbReference type="Gene3D" id="1.10.101.10">
    <property type="entry name" value="PGBD-like superfamily/PGBD"/>
    <property type="match status" value="1"/>
</dbReference>
<dbReference type="RefSeq" id="WP_343952785.1">
    <property type="nucleotide sequence ID" value="NZ_BAAAHQ010000031.1"/>
</dbReference>
<dbReference type="Proteomes" id="UP001501578">
    <property type="component" value="Unassembled WGS sequence"/>
</dbReference>
<dbReference type="InterPro" id="IPR002477">
    <property type="entry name" value="Peptidoglycan-bd-like"/>
</dbReference>
<proteinExistence type="predicted"/>
<dbReference type="PANTHER" id="PTHR11022">
    <property type="entry name" value="PEPTIDOGLYCAN RECOGNITION PROTEIN"/>
    <property type="match status" value="1"/>
</dbReference>
<feature type="region of interest" description="Disordered" evidence="1">
    <location>
        <begin position="421"/>
        <end position="443"/>
    </location>
</feature>
<comment type="caution">
    <text evidence="3">The sequence shown here is derived from an EMBL/GenBank/DDBJ whole genome shotgun (WGS) entry which is preliminary data.</text>
</comment>
<dbReference type="InterPro" id="IPR003587">
    <property type="entry name" value="Hint_dom_N"/>
</dbReference>
<gene>
    <name evidence="3" type="ORF">GCM10009560_53370</name>
</gene>
<dbReference type="InterPro" id="IPR036366">
    <property type="entry name" value="PGBDSf"/>
</dbReference>
<name>A0ABP4AUI2_9ACTN</name>
<accession>A0ABP4AUI2</accession>
<dbReference type="InterPro" id="IPR036844">
    <property type="entry name" value="Hint_dom_sf"/>
</dbReference>
<evidence type="ECO:0000313" key="3">
    <source>
        <dbReference type="EMBL" id="GAA0941432.1"/>
    </source>
</evidence>
<dbReference type="Gene3D" id="3.40.80.10">
    <property type="entry name" value="Peptidoglycan recognition protein-like"/>
    <property type="match status" value="2"/>
</dbReference>
<keyword evidence="4" id="KW-1185">Reference proteome</keyword>
<dbReference type="SUPFAM" id="SSF55846">
    <property type="entry name" value="N-acetylmuramoyl-L-alanine amidase-like"/>
    <property type="match status" value="2"/>
</dbReference>
<feature type="compositionally biased region" description="Low complexity" evidence="1">
    <location>
        <begin position="421"/>
        <end position="430"/>
    </location>
</feature>
<dbReference type="InterPro" id="IPR036365">
    <property type="entry name" value="PGBD-like_sf"/>
</dbReference>
<evidence type="ECO:0000259" key="2">
    <source>
        <dbReference type="SMART" id="SM00306"/>
    </source>
</evidence>
<evidence type="ECO:0000313" key="4">
    <source>
        <dbReference type="Proteomes" id="UP001501578"/>
    </source>
</evidence>
<sequence>MAIDLILRRAWNARPPTGAYTVLDSTKGVKVHYTGGRVEPGIVDNHDGCTELVRSIQNHHIDGNGWIDIGYCADEETEILTRRGWRTHREVREGDLVLTLDPVLGLSRWQHVLEVCVFPAKRRDLVRMEFPGHSSLTTVNHRWPVRRADGSRAWATTGALTPGDRIQVAAPCADLPSEPKWTDALVELAAWFWDGSAVRRPAHAARIRAALLAASGEAGWEEGDGEIRLPAIARHSLRGALEGDFVLSLTRAQLGLFTEVAELSGRPPGDARLLAAVLSGRSPTGQAAVAPAASAVLEAYEGEIWCPRTPDQTWFARRRGTVYFTGNTYVACPHRKVFEGRGAHHLPAANGAGLNSGHYAVLGLVGNAGLVEPPDAMLDGILDAIEYLRQRGGAGSEIKGHRDGYSTDCPGDPLYSWVRRGAPRPGTTTPTPRPTAPAFPGRLLSYPPVVRGDDVRTWQQQMSTRGWNIDVDGAYGAGSREVCRRFQRNQGIPDDGVVGPVTWRLAWEAPLP</sequence>
<dbReference type="InterPro" id="IPR015510">
    <property type="entry name" value="PGRP"/>
</dbReference>
<dbReference type="InterPro" id="IPR036505">
    <property type="entry name" value="Amidase/PGRP_sf"/>
</dbReference>
<reference evidence="4" key="1">
    <citation type="journal article" date="2019" name="Int. J. Syst. Evol. Microbiol.">
        <title>The Global Catalogue of Microorganisms (GCM) 10K type strain sequencing project: providing services to taxonomists for standard genome sequencing and annotation.</title>
        <authorList>
            <consortium name="The Broad Institute Genomics Platform"/>
            <consortium name="The Broad Institute Genome Sequencing Center for Infectious Disease"/>
            <person name="Wu L."/>
            <person name="Ma J."/>
        </authorList>
    </citation>
    <scope>NUCLEOTIDE SEQUENCE [LARGE SCALE GENOMIC DNA]</scope>
    <source>
        <strain evidence="4">JCM 11136</strain>
    </source>
</reference>
<dbReference type="Pfam" id="PF01471">
    <property type="entry name" value="PG_binding_1"/>
    <property type="match status" value="1"/>
</dbReference>